<feature type="transmembrane region" description="Helical" evidence="5">
    <location>
        <begin position="232"/>
        <end position="257"/>
    </location>
</feature>
<evidence type="ECO:0000256" key="1">
    <source>
        <dbReference type="ARBA" id="ARBA00004141"/>
    </source>
</evidence>
<dbReference type="GO" id="GO:0006874">
    <property type="term" value="P:intracellular calcium ion homeostasis"/>
    <property type="evidence" value="ECO:0007669"/>
    <property type="project" value="TreeGrafter"/>
</dbReference>
<evidence type="ECO:0000256" key="3">
    <source>
        <dbReference type="ARBA" id="ARBA00022989"/>
    </source>
</evidence>
<keyword evidence="8" id="KW-1185">Reference proteome</keyword>
<dbReference type="AlphaFoldDB" id="A0A934IRE2"/>
<evidence type="ECO:0000256" key="2">
    <source>
        <dbReference type="ARBA" id="ARBA00022692"/>
    </source>
</evidence>
<dbReference type="GO" id="GO:0005262">
    <property type="term" value="F:calcium channel activity"/>
    <property type="evidence" value="ECO:0007669"/>
    <property type="project" value="TreeGrafter"/>
</dbReference>
<gene>
    <name evidence="7" type="ORF">JCR33_14290</name>
</gene>
<accession>A0A934IRE2</accession>
<keyword evidence="2 5" id="KW-0812">Transmembrane</keyword>
<keyword evidence="3 5" id="KW-1133">Transmembrane helix</keyword>
<dbReference type="Gene3D" id="1.20.1420.30">
    <property type="entry name" value="NCX, central ion-binding region"/>
    <property type="match status" value="1"/>
</dbReference>
<feature type="transmembrane region" description="Helical" evidence="5">
    <location>
        <begin position="292"/>
        <end position="312"/>
    </location>
</feature>
<feature type="transmembrane region" description="Helical" evidence="5">
    <location>
        <begin position="125"/>
        <end position="144"/>
    </location>
</feature>
<proteinExistence type="predicted"/>
<comment type="subcellular location">
    <subcellularLocation>
        <location evidence="1">Membrane</location>
        <topology evidence="1">Multi-pass membrane protein</topology>
    </subcellularLocation>
</comment>
<evidence type="ECO:0000313" key="8">
    <source>
        <dbReference type="Proteomes" id="UP000609531"/>
    </source>
</evidence>
<evidence type="ECO:0000256" key="5">
    <source>
        <dbReference type="SAM" id="Phobius"/>
    </source>
</evidence>
<dbReference type="EMBL" id="JAEKJA010000011">
    <property type="protein sequence ID" value="MBJ3776872.1"/>
    <property type="molecule type" value="Genomic_DNA"/>
</dbReference>
<comment type="caution">
    <text evidence="7">The sequence shown here is derived from an EMBL/GenBank/DDBJ whole genome shotgun (WGS) entry which is preliminary data.</text>
</comment>
<dbReference type="NCBIfam" id="TIGR00367">
    <property type="entry name" value="calcium/sodium antiporter"/>
    <property type="match status" value="1"/>
</dbReference>
<dbReference type="GO" id="GO:0008273">
    <property type="term" value="F:calcium, potassium:sodium antiporter activity"/>
    <property type="evidence" value="ECO:0007669"/>
    <property type="project" value="TreeGrafter"/>
</dbReference>
<dbReference type="PANTHER" id="PTHR10846:SF8">
    <property type="entry name" value="INNER MEMBRANE PROTEIN YRBG"/>
    <property type="match status" value="1"/>
</dbReference>
<sequence length="318" mass="31949">MPLLTLFIGLALLLAGGEALVRGSVAVATRVGVSPLVIGLTLVGFGTSAPELVASVQAAWIGAPGIAVGNIVGSNIANILLILGVSAVILPVVASGQMLRRDGTMLIVVSVVLVVIVLSGTLDRWSGVCLIAALAVYTIGSFVFEMRGNGDVVPEEPSCWPRNLWTALAISLVGIGGVVLGADLLVDAAIEIAEIAGISQAIIGLTIVSIGTSLPELATSVMAAIRRQGDVALGNVVGSNIFNVLGIGGVTAVVSPIPVPPEIIHLDVWVMLASALLLVAVAAVTGGIGRRAGALLVALYGGYLVLEFSPGVRAAAGL</sequence>
<feature type="transmembrane region" description="Helical" evidence="5">
    <location>
        <begin position="76"/>
        <end position="96"/>
    </location>
</feature>
<dbReference type="Pfam" id="PF01699">
    <property type="entry name" value="Na_Ca_ex"/>
    <property type="match status" value="2"/>
</dbReference>
<reference evidence="7" key="1">
    <citation type="submission" date="2020-12" db="EMBL/GenBank/DDBJ databases">
        <title>Bacterial taxonomy.</title>
        <authorList>
            <person name="Pan X."/>
        </authorList>
    </citation>
    <scope>NUCLEOTIDE SEQUENCE</scope>
    <source>
        <strain evidence="7">B2012</strain>
    </source>
</reference>
<dbReference type="RefSeq" id="WP_198882769.1">
    <property type="nucleotide sequence ID" value="NZ_JAEKJA010000011.1"/>
</dbReference>
<feature type="domain" description="Sodium/calcium exchanger membrane region" evidence="6">
    <location>
        <begin position="167"/>
        <end position="306"/>
    </location>
</feature>
<evidence type="ECO:0000256" key="4">
    <source>
        <dbReference type="ARBA" id="ARBA00023136"/>
    </source>
</evidence>
<dbReference type="Proteomes" id="UP000609531">
    <property type="component" value="Unassembled WGS sequence"/>
</dbReference>
<dbReference type="InterPro" id="IPR004481">
    <property type="entry name" value="K/Na/Ca-exchanger"/>
</dbReference>
<protein>
    <submittedName>
        <fullName evidence="7">Calcium/sodium antiporter</fullName>
    </submittedName>
</protein>
<evidence type="ECO:0000313" key="7">
    <source>
        <dbReference type="EMBL" id="MBJ3776872.1"/>
    </source>
</evidence>
<organism evidence="7 8">
    <name type="scientific">Acuticoccus mangrovi</name>
    <dbReference type="NCBI Taxonomy" id="2796142"/>
    <lineage>
        <taxon>Bacteria</taxon>
        <taxon>Pseudomonadati</taxon>
        <taxon>Pseudomonadota</taxon>
        <taxon>Alphaproteobacteria</taxon>
        <taxon>Hyphomicrobiales</taxon>
        <taxon>Amorphaceae</taxon>
        <taxon>Acuticoccus</taxon>
    </lineage>
</organism>
<feature type="domain" description="Sodium/calcium exchanger membrane region" evidence="6">
    <location>
        <begin position="3"/>
        <end position="142"/>
    </location>
</feature>
<dbReference type="InterPro" id="IPR004837">
    <property type="entry name" value="NaCa_Exmemb"/>
</dbReference>
<feature type="transmembrane region" description="Helical" evidence="5">
    <location>
        <begin position="164"/>
        <end position="186"/>
    </location>
</feature>
<dbReference type="InterPro" id="IPR044880">
    <property type="entry name" value="NCX_ion-bd_dom_sf"/>
</dbReference>
<keyword evidence="4 5" id="KW-0472">Membrane</keyword>
<feature type="transmembrane region" description="Helical" evidence="5">
    <location>
        <begin position="263"/>
        <end position="285"/>
    </location>
</feature>
<dbReference type="GO" id="GO:0005886">
    <property type="term" value="C:plasma membrane"/>
    <property type="evidence" value="ECO:0007669"/>
    <property type="project" value="TreeGrafter"/>
</dbReference>
<name>A0A934IRE2_9HYPH</name>
<feature type="transmembrane region" description="Helical" evidence="5">
    <location>
        <begin position="192"/>
        <end position="211"/>
    </location>
</feature>
<feature type="transmembrane region" description="Helical" evidence="5">
    <location>
        <begin position="103"/>
        <end position="119"/>
    </location>
</feature>
<evidence type="ECO:0000259" key="6">
    <source>
        <dbReference type="Pfam" id="PF01699"/>
    </source>
</evidence>
<dbReference type="PANTHER" id="PTHR10846">
    <property type="entry name" value="SODIUM/POTASSIUM/CALCIUM EXCHANGER"/>
    <property type="match status" value="1"/>
</dbReference>